<dbReference type="Gene3D" id="3.40.250.10">
    <property type="entry name" value="Rhodanese-like domain"/>
    <property type="match status" value="1"/>
</dbReference>
<dbReference type="InterPro" id="IPR036873">
    <property type="entry name" value="Rhodanese-like_dom_sf"/>
</dbReference>
<evidence type="ECO:0000313" key="4">
    <source>
        <dbReference type="Proteomes" id="UP000184512"/>
    </source>
</evidence>
<dbReference type="InterPro" id="IPR001763">
    <property type="entry name" value="Rhodanese-like_dom"/>
</dbReference>
<keyword evidence="1" id="KW-0732">Signal</keyword>
<dbReference type="EMBL" id="FQZG01000007">
    <property type="protein sequence ID" value="SHI51552.1"/>
    <property type="molecule type" value="Genomic_DNA"/>
</dbReference>
<proteinExistence type="predicted"/>
<dbReference type="PANTHER" id="PTHR45431:SF3">
    <property type="entry name" value="RHODANESE-LIKE DOMAIN-CONTAINING PROTEIN 15, CHLOROPLASTIC"/>
    <property type="match status" value="1"/>
</dbReference>
<dbReference type="InterPro" id="IPR052367">
    <property type="entry name" value="Thiosulfate_ST/Rhodanese-like"/>
</dbReference>
<dbReference type="STRING" id="1123357.SAMN02745244_00530"/>
<name>A0A1M6BS45_9ACTN</name>
<accession>A0A1M6BS45</accession>
<organism evidence="3 4">
    <name type="scientific">Tessaracoccus bendigoensis DSM 12906</name>
    <dbReference type="NCBI Taxonomy" id="1123357"/>
    <lineage>
        <taxon>Bacteria</taxon>
        <taxon>Bacillati</taxon>
        <taxon>Actinomycetota</taxon>
        <taxon>Actinomycetes</taxon>
        <taxon>Propionibacteriales</taxon>
        <taxon>Propionibacteriaceae</taxon>
        <taxon>Tessaracoccus</taxon>
    </lineage>
</organism>
<dbReference type="Proteomes" id="UP000184512">
    <property type="component" value="Unassembled WGS sequence"/>
</dbReference>
<sequence>MSRATVLQPLLWARALVVVALLALVGCADAPQADLVDDAVMIDVRTPSEYAQGHLEGAVNVDVSDQGFVAEVSELPKDGQYVLYCRSGNRSGQAAAAMEELGFIDVIDAGSVADASKLTGLEVVTG</sequence>
<protein>
    <submittedName>
        <fullName evidence="3">Rhodanese-like domain-containing protein</fullName>
    </submittedName>
</protein>
<keyword evidence="4" id="KW-1185">Reference proteome</keyword>
<dbReference type="PANTHER" id="PTHR45431">
    <property type="entry name" value="RHODANESE-LIKE DOMAIN-CONTAINING PROTEIN 15, CHLOROPLASTIC"/>
    <property type="match status" value="1"/>
</dbReference>
<dbReference type="PROSITE" id="PS51257">
    <property type="entry name" value="PROKAR_LIPOPROTEIN"/>
    <property type="match status" value="1"/>
</dbReference>
<gene>
    <name evidence="3" type="ORF">SAMN02745244_00530</name>
</gene>
<evidence type="ECO:0000313" key="3">
    <source>
        <dbReference type="EMBL" id="SHI51552.1"/>
    </source>
</evidence>
<dbReference type="CDD" id="cd00158">
    <property type="entry name" value="RHOD"/>
    <property type="match status" value="1"/>
</dbReference>
<dbReference type="SUPFAM" id="SSF52821">
    <property type="entry name" value="Rhodanese/Cell cycle control phosphatase"/>
    <property type="match status" value="1"/>
</dbReference>
<dbReference type="AlphaFoldDB" id="A0A1M6BS45"/>
<reference evidence="3 4" key="1">
    <citation type="submission" date="2016-11" db="EMBL/GenBank/DDBJ databases">
        <authorList>
            <person name="Jaros S."/>
            <person name="Januszkiewicz K."/>
            <person name="Wedrychowicz H."/>
        </authorList>
    </citation>
    <scope>NUCLEOTIDE SEQUENCE [LARGE SCALE GENOMIC DNA]</scope>
    <source>
        <strain evidence="3 4">DSM 12906</strain>
    </source>
</reference>
<evidence type="ECO:0000256" key="1">
    <source>
        <dbReference type="SAM" id="SignalP"/>
    </source>
</evidence>
<dbReference type="SMART" id="SM00450">
    <property type="entry name" value="RHOD"/>
    <property type="match status" value="1"/>
</dbReference>
<feature type="signal peptide" evidence="1">
    <location>
        <begin position="1"/>
        <end position="30"/>
    </location>
</feature>
<dbReference type="RefSeq" id="WP_073186003.1">
    <property type="nucleotide sequence ID" value="NZ_FQZG01000007.1"/>
</dbReference>
<dbReference type="OrthoDB" id="9800872at2"/>
<dbReference type="PROSITE" id="PS50206">
    <property type="entry name" value="RHODANESE_3"/>
    <property type="match status" value="1"/>
</dbReference>
<feature type="domain" description="Rhodanese" evidence="2">
    <location>
        <begin position="35"/>
        <end position="124"/>
    </location>
</feature>
<evidence type="ECO:0000259" key="2">
    <source>
        <dbReference type="PROSITE" id="PS50206"/>
    </source>
</evidence>
<dbReference type="Pfam" id="PF00581">
    <property type="entry name" value="Rhodanese"/>
    <property type="match status" value="1"/>
</dbReference>
<feature type="chain" id="PRO_5012296695" evidence="1">
    <location>
        <begin position="31"/>
        <end position="126"/>
    </location>
</feature>